<comment type="caution">
    <text evidence="1">The sequence shown here is derived from an EMBL/GenBank/DDBJ whole genome shotgun (WGS) entry which is preliminary data.</text>
</comment>
<organism evidence="1 2">
    <name type="scientific">Zea mays</name>
    <name type="common">Maize</name>
    <dbReference type="NCBI Taxonomy" id="4577"/>
    <lineage>
        <taxon>Eukaryota</taxon>
        <taxon>Viridiplantae</taxon>
        <taxon>Streptophyta</taxon>
        <taxon>Embryophyta</taxon>
        <taxon>Tracheophyta</taxon>
        <taxon>Spermatophyta</taxon>
        <taxon>Magnoliopsida</taxon>
        <taxon>Liliopsida</taxon>
        <taxon>Poales</taxon>
        <taxon>Poaceae</taxon>
        <taxon>PACMAD clade</taxon>
        <taxon>Panicoideae</taxon>
        <taxon>Andropogonodae</taxon>
        <taxon>Andropogoneae</taxon>
        <taxon>Tripsacinae</taxon>
        <taxon>Zea</taxon>
    </lineage>
</organism>
<dbReference type="AlphaFoldDB" id="A0A3L6DXZ5"/>
<reference evidence="1 2" key="1">
    <citation type="journal article" date="2018" name="Nat. Genet.">
        <title>Extensive intraspecific gene order and gene structural variations between Mo17 and other maize genomes.</title>
        <authorList>
            <person name="Sun S."/>
            <person name="Zhou Y."/>
            <person name="Chen J."/>
            <person name="Shi J."/>
            <person name="Zhao H."/>
            <person name="Zhao H."/>
            <person name="Song W."/>
            <person name="Zhang M."/>
            <person name="Cui Y."/>
            <person name="Dong X."/>
            <person name="Liu H."/>
            <person name="Ma X."/>
            <person name="Jiao Y."/>
            <person name="Wang B."/>
            <person name="Wei X."/>
            <person name="Stein J.C."/>
            <person name="Glaubitz J.C."/>
            <person name="Lu F."/>
            <person name="Yu G."/>
            <person name="Liang C."/>
            <person name="Fengler K."/>
            <person name="Li B."/>
            <person name="Rafalski A."/>
            <person name="Schnable P.S."/>
            <person name="Ware D.H."/>
            <person name="Buckler E.S."/>
            <person name="Lai J."/>
        </authorList>
    </citation>
    <scope>NUCLEOTIDE SEQUENCE [LARGE SCALE GENOMIC DNA]</scope>
    <source>
        <strain evidence="2">cv. Missouri 17</strain>
        <tissue evidence="1">Seedling</tissue>
    </source>
</reference>
<gene>
    <name evidence="1" type="ORF">Zm00014a_036200</name>
</gene>
<dbReference type="EMBL" id="NCVQ01000008">
    <property type="protein sequence ID" value="PWZ12757.1"/>
    <property type="molecule type" value="Genomic_DNA"/>
</dbReference>
<protein>
    <submittedName>
        <fullName evidence="1">Uncharacterized protein</fullName>
    </submittedName>
</protein>
<sequence length="189" mass="19749">MALGRPAIYSPSQPRPVELSSVRARSSPFLPWPLLSAARPAFFSLLAEAPAPSVALLSPPPRRTSLLSAPSRQAGNFLSLCSTFPNPNTVDLLLVPAHAPRIFLELPCALVASPCPSPSPSSSRAPVPAPMVAPVGSPLLAHGAQSRLLPRAPLLQFSPGSASAGHQGRLKMFSLLLLVHGLGTLYSHP</sequence>
<accession>A0A3L6DXZ5</accession>
<name>A0A3L6DXZ5_MAIZE</name>
<evidence type="ECO:0000313" key="1">
    <source>
        <dbReference type="EMBL" id="PWZ12757.1"/>
    </source>
</evidence>
<dbReference type="Proteomes" id="UP000251960">
    <property type="component" value="Chromosome 7"/>
</dbReference>
<proteinExistence type="predicted"/>
<evidence type="ECO:0000313" key="2">
    <source>
        <dbReference type="Proteomes" id="UP000251960"/>
    </source>
</evidence>